<reference evidence="2" key="1">
    <citation type="submission" date="2016-10" db="EMBL/GenBank/DDBJ databases">
        <authorList>
            <person name="Varghese N."/>
            <person name="Submissions S."/>
        </authorList>
    </citation>
    <scope>NUCLEOTIDE SEQUENCE [LARGE SCALE GENOMIC DNA]</scope>
    <source>
        <strain evidence="2">DSM 24767</strain>
    </source>
</reference>
<organism evidence="1 2">
    <name type="scientific">Natronobacterium texcoconense</name>
    <dbReference type="NCBI Taxonomy" id="1095778"/>
    <lineage>
        <taxon>Archaea</taxon>
        <taxon>Methanobacteriati</taxon>
        <taxon>Methanobacteriota</taxon>
        <taxon>Stenosarchaea group</taxon>
        <taxon>Halobacteria</taxon>
        <taxon>Halobacteriales</taxon>
        <taxon>Natrialbaceae</taxon>
        <taxon>Natronobacterium</taxon>
    </lineage>
</organism>
<sequence length="81" mass="8897">MMPGTDRDLHQSLLSSLCGFRSGGNLASIFFFLHFAPVLVSLRAELEVGHGASYLHRVGNKFTHNEGFRISAIHDTNQGLV</sequence>
<dbReference type="AlphaFoldDB" id="A0A1H1G0Q1"/>
<protein>
    <submittedName>
        <fullName evidence="1">Uncharacterized protein</fullName>
    </submittedName>
</protein>
<dbReference type="STRING" id="1095778.SAMN04489842_2200"/>
<dbReference type="Proteomes" id="UP000198848">
    <property type="component" value="Unassembled WGS sequence"/>
</dbReference>
<dbReference type="EMBL" id="FNLC01000002">
    <property type="protein sequence ID" value="SDR06695.1"/>
    <property type="molecule type" value="Genomic_DNA"/>
</dbReference>
<proteinExistence type="predicted"/>
<gene>
    <name evidence="1" type="ORF">SAMN04489842_2200</name>
</gene>
<name>A0A1H1G0Q1_NATTX</name>
<evidence type="ECO:0000313" key="2">
    <source>
        <dbReference type="Proteomes" id="UP000198848"/>
    </source>
</evidence>
<keyword evidence="2" id="KW-1185">Reference proteome</keyword>
<evidence type="ECO:0000313" key="1">
    <source>
        <dbReference type="EMBL" id="SDR06695.1"/>
    </source>
</evidence>
<accession>A0A1H1G0Q1</accession>